<dbReference type="Gene3D" id="3.40.50.300">
    <property type="entry name" value="P-loop containing nucleotide triphosphate hydrolases"/>
    <property type="match status" value="1"/>
</dbReference>
<dbReference type="InterPro" id="IPR027417">
    <property type="entry name" value="P-loop_NTPase"/>
</dbReference>
<dbReference type="EMBL" id="WNJL01000028">
    <property type="protein sequence ID" value="NDU42277.1"/>
    <property type="molecule type" value="Genomic_DNA"/>
</dbReference>
<organism evidence="2">
    <name type="scientific">Acidithiobacillus ferrianus</name>
    <dbReference type="NCBI Taxonomy" id="2678518"/>
    <lineage>
        <taxon>Bacteria</taxon>
        <taxon>Pseudomonadati</taxon>
        <taxon>Pseudomonadota</taxon>
        <taxon>Acidithiobacillia</taxon>
        <taxon>Acidithiobacillales</taxon>
        <taxon>Acidithiobacillaceae</taxon>
        <taxon>Acidithiobacillus</taxon>
    </lineage>
</organism>
<dbReference type="SUPFAM" id="SSF52540">
    <property type="entry name" value="P-loop containing nucleoside triphosphate hydrolases"/>
    <property type="match status" value="1"/>
</dbReference>
<dbReference type="InterPro" id="IPR002611">
    <property type="entry name" value="IstB_ATP-bd"/>
</dbReference>
<dbReference type="Pfam" id="PF01695">
    <property type="entry name" value="IstB_IS21"/>
    <property type="match status" value="1"/>
</dbReference>
<reference evidence="2" key="1">
    <citation type="submission" date="2019-11" db="EMBL/GenBank/DDBJ databases">
        <title>Acidithiobacillus ferrianus sp. nov.: a facultatively anaerobic and extremely acidophilic chemolithoautotroph.</title>
        <authorList>
            <person name="Norris P.R."/>
            <person name="Falagan C."/>
            <person name="Moya-Beltran A."/>
            <person name="Castro M."/>
            <person name="Quatrini R."/>
            <person name="Johnson D.B."/>
        </authorList>
    </citation>
    <scope>NUCLEOTIDE SEQUENCE [LARGE SCALE GENOMIC DNA]</scope>
    <source>
        <strain evidence="2">MG</strain>
    </source>
</reference>
<evidence type="ECO:0000259" key="1">
    <source>
        <dbReference type="Pfam" id="PF01695"/>
    </source>
</evidence>
<dbReference type="GO" id="GO:0005524">
    <property type="term" value="F:ATP binding"/>
    <property type="evidence" value="ECO:0007669"/>
    <property type="project" value="InterPro"/>
</dbReference>
<proteinExistence type="predicted"/>
<evidence type="ECO:0000313" key="2">
    <source>
        <dbReference type="EMBL" id="NDU42277.1"/>
    </source>
</evidence>
<dbReference type="RefSeq" id="WP_163097527.1">
    <property type="nucleotide sequence ID" value="NZ_CP127523.1"/>
</dbReference>
<dbReference type="AlphaFoldDB" id="A0A845U934"/>
<name>A0A845U934_9PROT</name>
<comment type="caution">
    <text evidence="2">The sequence shown here is derived from an EMBL/GenBank/DDBJ whole genome shotgun (WGS) entry which is preliminary data.</text>
</comment>
<accession>A0A845U934</accession>
<sequence>MPWNTRNSIRKSPPCPSWNRLGILLDAEWSLRDQKRLQSRLRAARLKQPATLEDLGWQGSRRFDRSLLQSLASDDWIRQHRNVLVLGPTGVGKTYIACALGHQALCLGASQYVLVPFG</sequence>
<feature type="domain" description="IstB-like ATP-binding" evidence="1">
    <location>
        <begin position="17"/>
        <end position="110"/>
    </location>
</feature>
<gene>
    <name evidence="2" type="ORF">GL267_06350</name>
</gene>
<protein>
    <recommendedName>
        <fullName evidence="1">IstB-like ATP-binding domain-containing protein</fullName>
    </recommendedName>
</protein>